<dbReference type="PANTHER" id="PTHR30632:SF14">
    <property type="entry name" value="TUNGSTATE_MOLYBDATE_CHROMATE-BINDING PROTEIN MODA"/>
    <property type="match status" value="1"/>
</dbReference>
<feature type="signal peptide" evidence="4">
    <location>
        <begin position="1"/>
        <end position="21"/>
    </location>
</feature>
<evidence type="ECO:0000256" key="4">
    <source>
        <dbReference type="SAM" id="SignalP"/>
    </source>
</evidence>
<organism evidence="5 6">
    <name type="scientific">Psychromonas aquatilis</name>
    <dbReference type="NCBI Taxonomy" id="2005072"/>
    <lineage>
        <taxon>Bacteria</taxon>
        <taxon>Pseudomonadati</taxon>
        <taxon>Pseudomonadota</taxon>
        <taxon>Gammaproteobacteria</taxon>
        <taxon>Alteromonadales</taxon>
        <taxon>Psychromonadaceae</taxon>
        <taxon>Psychromonas</taxon>
    </lineage>
</organism>
<keyword evidence="2" id="KW-0479">Metal-binding</keyword>
<comment type="similarity">
    <text evidence="1">Belongs to the bacterial solute-binding protein ModA family.</text>
</comment>
<name>A0ABU9GNR0_9GAMM</name>
<evidence type="ECO:0000313" key="5">
    <source>
        <dbReference type="EMBL" id="MEL0628889.1"/>
    </source>
</evidence>
<evidence type="ECO:0000256" key="1">
    <source>
        <dbReference type="ARBA" id="ARBA00009175"/>
    </source>
</evidence>
<keyword evidence="6" id="KW-1185">Reference proteome</keyword>
<dbReference type="InterPro" id="IPR005950">
    <property type="entry name" value="ModA"/>
</dbReference>
<evidence type="ECO:0000256" key="3">
    <source>
        <dbReference type="ARBA" id="ARBA00022729"/>
    </source>
</evidence>
<feature type="chain" id="PRO_5045727442" evidence="4">
    <location>
        <begin position="22"/>
        <end position="239"/>
    </location>
</feature>
<dbReference type="InterPro" id="IPR050682">
    <property type="entry name" value="ModA/WtpA"/>
</dbReference>
<keyword evidence="3 4" id="KW-0732">Signal</keyword>
<dbReference type="RefSeq" id="WP_341596904.1">
    <property type="nucleotide sequence ID" value="NZ_JBAKAZ010000011.1"/>
</dbReference>
<dbReference type="PANTHER" id="PTHR30632">
    <property type="entry name" value="MOLYBDATE-BINDING PERIPLASMIC PROTEIN"/>
    <property type="match status" value="1"/>
</dbReference>
<evidence type="ECO:0000313" key="6">
    <source>
        <dbReference type="Proteomes" id="UP001369082"/>
    </source>
</evidence>
<dbReference type="NCBIfam" id="TIGR01256">
    <property type="entry name" value="modA"/>
    <property type="match status" value="1"/>
</dbReference>
<dbReference type="Proteomes" id="UP001369082">
    <property type="component" value="Unassembled WGS sequence"/>
</dbReference>
<protein>
    <submittedName>
        <fullName evidence="5">Molybdate ABC transporter substrate-binding protein</fullName>
    </submittedName>
</protein>
<accession>A0ABU9GNR0</accession>
<dbReference type="SUPFAM" id="SSF53850">
    <property type="entry name" value="Periplasmic binding protein-like II"/>
    <property type="match status" value="1"/>
</dbReference>
<dbReference type="Gene3D" id="3.40.190.10">
    <property type="entry name" value="Periplasmic binding protein-like II"/>
    <property type="match status" value="2"/>
</dbReference>
<dbReference type="EMBL" id="JBAKAZ010000011">
    <property type="protein sequence ID" value="MEL0628889.1"/>
    <property type="molecule type" value="Genomic_DNA"/>
</dbReference>
<proteinExistence type="inferred from homology"/>
<sequence>MRFMIWIVLFLVTSLSLPAYASLNIAVASNFKITAQQIAEQFTQETNIAVTISSASTATLYQQILHGAPFDIYLSADQKHVNLLKEKHKVGDNEAFIYAQGRLAFWQPDALQTPTAQDFIDYTGRLAIANPKFAPYGIAAQQALGFADKWEAANLIQGNNINQTFQFVESKNVPAGLVSYAALIQKNQANYFLIPVSWHQALIQSGIIVTTKNQQQAKQFVNFLLSKQAQQQIQKQGYQ</sequence>
<dbReference type="Pfam" id="PF13531">
    <property type="entry name" value="SBP_bac_11"/>
    <property type="match status" value="1"/>
</dbReference>
<reference evidence="5 6" key="1">
    <citation type="submission" date="2024-02" db="EMBL/GenBank/DDBJ databases">
        <title>Bacteria isolated from the canopy kelp, Nereocystis luetkeana.</title>
        <authorList>
            <person name="Pfister C.A."/>
            <person name="Younker I.T."/>
            <person name="Light S.H."/>
        </authorList>
    </citation>
    <scope>NUCLEOTIDE SEQUENCE [LARGE SCALE GENOMIC DNA]</scope>
    <source>
        <strain evidence="5 6">TI.1.05</strain>
    </source>
</reference>
<evidence type="ECO:0000256" key="2">
    <source>
        <dbReference type="ARBA" id="ARBA00022723"/>
    </source>
</evidence>
<gene>
    <name evidence="5" type="primary">modA</name>
    <name evidence="5" type="ORF">V6256_04630</name>
</gene>
<comment type="caution">
    <text evidence="5">The sequence shown here is derived from an EMBL/GenBank/DDBJ whole genome shotgun (WGS) entry which is preliminary data.</text>
</comment>
<dbReference type="PIRSF" id="PIRSF004846">
    <property type="entry name" value="ModA"/>
    <property type="match status" value="1"/>
</dbReference>